<proteinExistence type="predicted"/>
<comment type="caution">
    <text evidence="3">The sequence shown here is derived from an EMBL/GenBank/DDBJ whole genome shotgun (WGS) entry which is preliminary data.</text>
</comment>
<evidence type="ECO:0000313" key="3">
    <source>
        <dbReference type="EMBL" id="KAK5780656.1"/>
    </source>
</evidence>
<dbReference type="Proteomes" id="UP001306508">
    <property type="component" value="Unassembled WGS sequence"/>
</dbReference>
<feature type="region of interest" description="Disordered" evidence="2">
    <location>
        <begin position="238"/>
        <end position="318"/>
    </location>
</feature>
<sequence length="612" mass="69681">MGLDTENIKKRLSQLELDVKQMNQMIDENLDINETTLDSANEDEHILNGELDDNNVDDTSLHEKGDTYSLQLEDNGNKGRDIIDSEGKNINIENKNETDKDNIKESTSNQSYLQEEILEAIDNTQKSFVENAPHESTNEGEINNLTSKDTAFTGDQDTIKEMLSKEKSDQKQETISEIEHVSIEQEQIQEFNKISNANSTIFFDNNDDRIQVNMQGESPIQHKSSITDLLINDQETAQENNDDNTNDKKNKIHNSVDVQEDTLNSNPKHGKEKDNEAEIDENMHNASKDDDSTIPSEQIEQHPVDINKQGSLAEVEREQDIGKQEITDSQPINIHQTEDTIATSEPQENEQVTDDNNDSEKTKPRAMISEDKNEDEWEDIKEENVCENNETVNEMESMSTGDNTGIKQPSAVRYDLSLNDDKIILPKHTNGKDITIATCDNNTSSISESTMFKNENIEDKSSPSTVTVEKRKTTNPFRVISVSSPTSTSSSRVNSTCSNHSSHSSRKSSSFQKDTNYNANADDSIMKLQNRHEYLMEKCIKLEKEIKYLRQMESQGSLTLEDGKKLNRAINKLQEYLDRKTKERYEIGVLLSRNLRRQINRGENGEFWIGRK</sequence>
<feature type="region of interest" description="Disordered" evidence="2">
    <location>
        <begin position="49"/>
        <end position="85"/>
    </location>
</feature>
<evidence type="ECO:0000313" key="4">
    <source>
        <dbReference type="Proteomes" id="UP001306508"/>
    </source>
</evidence>
<gene>
    <name evidence="3" type="ORF">RI543_001778</name>
</gene>
<dbReference type="AlphaFoldDB" id="A0AAN8A8T1"/>
<keyword evidence="4" id="KW-1185">Reference proteome</keyword>
<feature type="compositionally biased region" description="Acidic residues" evidence="2">
    <location>
        <begin position="347"/>
        <end position="357"/>
    </location>
</feature>
<feature type="compositionally biased region" description="Basic and acidic residues" evidence="2">
    <location>
        <begin position="75"/>
        <end position="85"/>
    </location>
</feature>
<dbReference type="EMBL" id="JAWIZZ010000040">
    <property type="protein sequence ID" value="KAK5780656.1"/>
    <property type="molecule type" value="Genomic_DNA"/>
</dbReference>
<feature type="compositionally biased region" description="Basic and acidic residues" evidence="2">
    <location>
        <begin position="358"/>
        <end position="371"/>
    </location>
</feature>
<feature type="compositionally biased region" description="Low complexity" evidence="2">
    <location>
        <begin position="481"/>
        <end position="510"/>
    </location>
</feature>
<name>A0AAN8A8T1_9SACH</name>
<feature type="coiled-coil region" evidence="1">
    <location>
        <begin position="525"/>
        <end position="583"/>
    </location>
</feature>
<reference evidence="4" key="1">
    <citation type="submission" date="2023-07" db="EMBL/GenBank/DDBJ databases">
        <title>A draft genome of Kazachstania heterogenica Y-27499.</title>
        <authorList>
            <person name="Donic C."/>
            <person name="Kralova J.S."/>
            <person name="Fidel L."/>
            <person name="Ben-Dor S."/>
            <person name="Jung S."/>
        </authorList>
    </citation>
    <scope>NUCLEOTIDE SEQUENCE [LARGE SCALE GENOMIC DNA]</scope>
    <source>
        <strain evidence="4">Y27499</strain>
    </source>
</reference>
<feature type="region of interest" description="Disordered" evidence="2">
    <location>
        <begin position="339"/>
        <end position="378"/>
    </location>
</feature>
<keyword evidence="1" id="KW-0175">Coiled coil</keyword>
<accession>A0AAN8A8T1</accession>
<evidence type="ECO:0000256" key="1">
    <source>
        <dbReference type="SAM" id="Coils"/>
    </source>
</evidence>
<protein>
    <submittedName>
        <fullName evidence="3">Uncharacterized protein</fullName>
    </submittedName>
</protein>
<feature type="region of interest" description="Disordered" evidence="2">
    <location>
        <begin position="480"/>
        <end position="517"/>
    </location>
</feature>
<feature type="compositionally biased region" description="Basic and acidic residues" evidence="2">
    <location>
        <begin position="269"/>
        <end position="291"/>
    </location>
</feature>
<organism evidence="3 4">
    <name type="scientific">Arxiozyma heterogenica</name>
    <dbReference type="NCBI Taxonomy" id="278026"/>
    <lineage>
        <taxon>Eukaryota</taxon>
        <taxon>Fungi</taxon>
        <taxon>Dikarya</taxon>
        <taxon>Ascomycota</taxon>
        <taxon>Saccharomycotina</taxon>
        <taxon>Saccharomycetes</taxon>
        <taxon>Saccharomycetales</taxon>
        <taxon>Saccharomycetaceae</taxon>
        <taxon>Arxiozyma</taxon>
    </lineage>
</organism>
<evidence type="ECO:0000256" key="2">
    <source>
        <dbReference type="SAM" id="MobiDB-lite"/>
    </source>
</evidence>